<comment type="caution">
    <text evidence="1">The sequence shown here is derived from an EMBL/GenBank/DDBJ whole genome shotgun (WGS) entry which is preliminary data.</text>
</comment>
<reference evidence="2" key="1">
    <citation type="journal article" date="2019" name="Int. J. Syst. Evol. Microbiol.">
        <title>The Global Catalogue of Microorganisms (GCM) 10K type strain sequencing project: providing services to taxonomists for standard genome sequencing and annotation.</title>
        <authorList>
            <consortium name="The Broad Institute Genomics Platform"/>
            <consortium name="The Broad Institute Genome Sequencing Center for Infectious Disease"/>
            <person name="Wu L."/>
            <person name="Ma J."/>
        </authorList>
    </citation>
    <scope>NUCLEOTIDE SEQUENCE [LARGE SCALE GENOMIC DNA]</scope>
    <source>
        <strain evidence="2">JCM 32105</strain>
    </source>
</reference>
<dbReference type="Proteomes" id="UP001500067">
    <property type="component" value="Unassembled WGS sequence"/>
</dbReference>
<sequence length="82" mass="9255">MDALIKISSSEFNEEVFKKIKELIGSFGNSEVTIAVRSSSTTLRKETKEQYWDRLKTAAADLENGKGTVFTMDELEAFMRGK</sequence>
<gene>
    <name evidence="1" type="ORF">GCM10023093_10600</name>
</gene>
<accession>A0ABP8NC65</accession>
<evidence type="ECO:0000313" key="2">
    <source>
        <dbReference type="Proteomes" id="UP001500067"/>
    </source>
</evidence>
<name>A0ABP8NC65_9BACT</name>
<evidence type="ECO:0000313" key="1">
    <source>
        <dbReference type="EMBL" id="GAA4463011.1"/>
    </source>
</evidence>
<protein>
    <submittedName>
        <fullName evidence="1">Uncharacterized protein</fullName>
    </submittedName>
</protein>
<proteinExistence type="predicted"/>
<dbReference type="RefSeq" id="WP_345079652.1">
    <property type="nucleotide sequence ID" value="NZ_BAABFA010000008.1"/>
</dbReference>
<organism evidence="1 2">
    <name type="scientific">Nemorincola caseinilytica</name>
    <dbReference type="NCBI Taxonomy" id="2054315"/>
    <lineage>
        <taxon>Bacteria</taxon>
        <taxon>Pseudomonadati</taxon>
        <taxon>Bacteroidota</taxon>
        <taxon>Chitinophagia</taxon>
        <taxon>Chitinophagales</taxon>
        <taxon>Chitinophagaceae</taxon>
        <taxon>Nemorincola</taxon>
    </lineage>
</organism>
<dbReference type="EMBL" id="BAABFA010000008">
    <property type="protein sequence ID" value="GAA4463011.1"/>
    <property type="molecule type" value="Genomic_DNA"/>
</dbReference>
<keyword evidence="2" id="KW-1185">Reference proteome</keyword>